<feature type="transmembrane region" description="Helical" evidence="1">
    <location>
        <begin position="83"/>
        <end position="103"/>
    </location>
</feature>
<proteinExistence type="predicted"/>
<accession>A0A3D4V5Z3</accession>
<feature type="transmembrane region" description="Helical" evidence="1">
    <location>
        <begin position="123"/>
        <end position="142"/>
    </location>
</feature>
<protein>
    <submittedName>
        <fullName evidence="2">Uncharacterized protein</fullName>
    </submittedName>
</protein>
<sequence length="171" mass="17856">MWCLLQPVMGTAQSTDSLAPGARMRVTEVSAYQPVVHVGRLVAASRDSIWLAQGTRGNVAVFATPNLSRVEISTGRRRHPGKGLAFGAVAGAGLFGVVGGLGMEECCSSEDNWNTHTALVGGLIGAGVGLIVGVIVGSLIVSDQWQPVPDTRWRLGTRPGASRGLGMSWSF</sequence>
<organism evidence="2 3">
    <name type="scientific">Gemmatimonas aurantiaca</name>
    <dbReference type="NCBI Taxonomy" id="173480"/>
    <lineage>
        <taxon>Bacteria</taxon>
        <taxon>Pseudomonadati</taxon>
        <taxon>Gemmatimonadota</taxon>
        <taxon>Gemmatimonadia</taxon>
        <taxon>Gemmatimonadales</taxon>
        <taxon>Gemmatimonadaceae</taxon>
        <taxon>Gemmatimonas</taxon>
    </lineage>
</organism>
<name>A0A3D4V5Z3_9BACT</name>
<keyword evidence="1" id="KW-0472">Membrane</keyword>
<dbReference type="EMBL" id="DPIY01000005">
    <property type="protein sequence ID" value="HCT56546.1"/>
    <property type="molecule type" value="Genomic_DNA"/>
</dbReference>
<dbReference type="Proteomes" id="UP000264071">
    <property type="component" value="Unassembled WGS sequence"/>
</dbReference>
<gene>
    <name evidence="2" type="ORF">DGD08_04955</name>
</gene>
<keyword evidence="1" id="KW-1133">Transmembrane helix</keyword>
<dbReference type="AlphaFoldDB" id="A0A3D4V5Z3"/>
<evidence type="ECO:0000313" key="2">
    <source>
        <dbReference type="EMBL" id="HCT56546.1"/>
    </source>
</evidence>
<comment type="caution">
    <text evidence="2">The sequence shown here is derived from an EMBL/GenBank/DDBJ whole genome shotgun (WGS) entry which is preliminary data.</text>
</comment>
<keyword evidence="1" id="KW-0812">Transmembrane</keyword>
<evidence type="ECO:0000313" key="3">
    <source>
        <dbReference type="Proteomes" id="UP000264071"/>
    </source>
</evidence>
<reference evidence="2 3" key="1">
    <citation type="journal article" date="2018" name="Nat. Biotechnol.">
        <title>A standardized bacterial taxonomy based on genome phylogeny substantially revises the tree of life.</title>
        <authorList>
            <person name="Parks D.H."/>
            <person name="Chuvochina M."/>
            <person name="Waite D.W."/>
            <person name="Rinke C."/>
            <person name="Skarshewski A."/>
            <person name="Chaumeil P.A."/>
            <person name="Hugenholtz P."/>
        </authorList>
    </citation>
    <scope>NUCLEOTIDE SEQUENCE [LARGE SCALE GENOMIC DNA]</scope>
    <source>
        <strain evidence="2">UBA8844</strain>
    </source>
</reference>
<evidence type="ECO:0000256" key="1">
    <source>
        <dbReference type="SAM" id="Phobius"/>
    </source>
</evidence>